<dbReference type="eggNOG" id="ENOG5030HEM">
    <property type="taxonomic scope" value="Bacteria"/>
</dbReference>
<protein>
    <submittedName>
        <fullName evidence="1">Uncharacterized protein</fullName>
    </submittedName>
</protein>
<dbReference type="OrthoDB" id="69438at2"/>
<sequence length="176" mass="20688">MCRYAMVAYKPHYACFSCQKTFKRYLLKDIDRNADISVDAKCPQCGELMANMGLDFKSPAKNDDKQWQHIKSLYRVGITFHSCGCSGPGYIPEDKETLISYLEQVRSDYQESLTFWRNRTEPENKIEREKDYQRNWQKLSAVSNKAKKEGVSNLEGIDYWIKRIHEIEERLRIAAQ</sequence>
<accession>A0A1M5SWV8</accession>
<dbReference type="Proteomes" id="UP000184047">
    <property type="component" value="Unassembled WGS sequence"/>
</dbReference>
<name>A0A1M5SWV8_9FLAO</name>
<reference evidence="2" key="1">
    <citation type="submission" date="2016-11" db="EMBL/GenBank/DDBJ databases">
        <authorList>
            <person name="Varghese N."/>
            <person name="Submissions S."/>
        </authorList>
    </citation>
    <scope>NUCLEOTIDE SEQUENCE [LARGE SCALE GENOMIC DNA]</scope>
    <source>
        <strain evidence="2">DSM 19055</strain>
    </source>
</reference>
<evidence type="ECO:0000313" key="2">
    <source>
        <dbReference type="Proteomes" id="UP000184047"/>
    </source>
</evidence>
<dbReference type="EMBL" id="FQWT01000004">
    <property type="protein sequence ID" value="SHH42977.1"/>
    <property type="molecule type" value="Genomic_DNA"/>
</dbReference>
<keyword evidence="2" id="KW-1185">Reference proteome</keyword>
<dbReference type="STRING" id="421058.SAMN05421866_2759"/>
<proteinExistence type="predicted"/>
<dbReference type="AlphaFoldDB" id="A0A1M5SWV8"/>
<dbReference type="RefSeq" id="WP_073063839.1">
    <property type="nucleotide sequence ID" value="NZ_FQWT01000004.1"/>
</dbReference>
<gene>
    <name evidence="1" type="ORF">SAMN05421866_2759</name>
</gene>
<evidence type="ECO:0000313" key="1">
    <source>
        <dbReference type="EMBL" id="SHH42977.1"/>
    </source>
</evidence>
<organism evidence="1 2">
    <name type="scientific">Chryseobacterium oranimense</name>
    <dbReference type="NCBI Taxonomy" id="421058"/>
    <lineage>
        <taxon>Bacteria</taxon>
        <taxon>Pseudomonadati</taxon>
        <taxon>Bacteroidota</taxon>
        <taxon>Flavobacteriia</taxon>
        <taxon>Flavobacteriales</taxon>
        <taxon>Weeksellaceae</taxon>
        <taxon>Chryseobacterium group</taxon>
        <taxon>Chryseobacterium</taxon>
    </lineage>
</organism>